<feature type="region of interest" description="Disordered" evidence="1">
    <location>
        <begin position="38"/>
        <end position="60"/>
    </location>
</feature>
<feature type="region of interest" description="Disordered" evidence="1">
    <location>
        <begin position="164"/>
        <end position="188"/>
    </location>
</feature>
<evidence type="ECO:0000313" key="3">
    <source>
        <dbReference type="Proteomes" id="UP000774617"/>
    </source>
</evidence>
<feature type="region of interest" description="Disordered" evidence="1">
    <location>
        <begin position="267"/>
        <end position="312"/>
    </location>
</feature>
<dbReference type="EMBL" id="JAGTJR010000007">
    <property type="protein sequence ID" value="KAH7057179.1"/>
    <property type="molecule type" value="Genomic_DNA"/>
</dbReference>
<feature type="compositionally biased region" description="Polar residues" evidence="1">
    <location>
        <begin position="642"/>
        <end position="660"/>
    </location>
</feature>
<feature type="region of interest" description="Disordered" evidence="1">
    <location>
        <begin position="200"/>
        <end position="231"/>
    </location>
</feature>
<feature type="compositionally biased region" description="Low complexity" evidence="1">
    <location>
        <begin position="295"/>
        <end position="308"/>
    </location>
</feature>
<comment type="caution">
    <text evidence="2">The sequence shown here is derived from an EMBL/GenBank/DDBJ whole genome shotgun (WGS) entry which is preliminary data.</text>
</comment>
<evidence type="ECO:0000313" key="2">
    <source>
        <dbReference type="EMBL" id="KAH7057179.1"/>
    </source>
</evidence>
<proteinExistence type="predicted"/>
<feature type="region of interest" description="Disordered" evidence="1">
    <location>
        <begin position="109"/>
        <end position="136"/>
    </location>
</feature>
<feature type="region of interest" description="Disordered" evidence="1">
    <location>
        <begin position="441"/>
        <end position="471"/>
    </location>
</feature>
<gene>
    <name evidence="2" type="ORF">B0J12DRAFT_697053</name>
</gene>
<protein>
    <submittedName>
        <fullName evidence="2">Uncharacterized protein</fullName>
    </submittedName>
</protein>
<name>A0ABQ8GLS8_9PEZI</name>
<feature type="compositionally biased region" description="Polar residues" evidence="1">
    <location>
        <begin position="695"/>
        <end position="705"/>
    </location>
</feature>
<reference evidence="2 3" key="1">
    <citation type="journal article" date="2021" name="Nat. Commun.">
        <title>Genetic determinants of endophytism in the Arabidopsis root mycobiome.</title>
        <authorList>
            <person name="Mesny F."/>
            <person name="Miyauchi S."/>
            <person name="Thiergart T."/>
            <person name="Pickel B."/>
            <person name="Atanasova L."/>
            <person name="Karlsson M."/>
            <person name="Huettel B."/>
            <person name="Barry K.W."/>
            <person name="Haridas S."/>
            <person name="Chen C."/>
            <person name="Bauer D."/>
            <person name="Andreopoulos W."/>
            <person name="Pangilinan J."/>
            <person name="LaButti K."/>
            <person name="Riley R."/>
            <person name="Lipzen A."/>
            <person name="Clum A."/>
            <person name="Drula E."/>
            <person name="Henrissat B."/>
            <person name="Kohler A."/>
            <person name="Grigoriev I.V."/>
            <person name="Martin F.M."/>
            <person name="Hacquard S."/>
        </authorList>
    </citation>
    <scope>NUCLEOTIDE SEQUENCE [LARGE SCALE GENOMIC DNA]</scope>
    <source>
        <strain evidence="2 3">MPI-SDFR-AT-0080</strain>
    </source>
</reference>
<sequence>MQGRVGLREEEMCLGACFCLSSCYITVRALSTRLGERQSSAASSSGSEAPTAGSQRDIARRRPRLAFLPATSASEPLPPRALHLRHFHRPTSLRVLVYFPIHFSPKLAPLQQQTGTGGSRRRRRGGRNRRGHPPQSYAHIQVVRRRDDHAGLSGADVLSASFRRTGSDSDATSLRSIAPTHDTSSSSLVAPDYTFADMARTGGSKKNDPFAVRPTHSPAGLMKLKPKSKSKSAWKPLELAESEGQYLLFSTSQTTSPAQILRASIEPPDATVAGPNPSETPVPLDTKASRDEGESSSVASPPSEVLVPIRPPRGPPLNMAGFSAVSEKDEIMDTFGHKLPDPVWLRSNTGKQNGDLKFIQHPNKDVSAHTWSAEHFEWVELGHYSCARKTFEGKIMTSEFLQYIRASKGRRPSLAYFTELVKEYPRYSEARPAVVMPPLSSMHPTNIAQQHPAPPSTLTTPQTPRYDSSSTNTMYHENDFPTLSSLTLRDFSKPISRQPAATGRPAMALQGLGAPADDPFAAEASISPVTDISFVKPSEDLRKHTVQRDPGKMNFDFRFPWGTSVGPHFEDATDTGEKDRRAFFAEQERSRAEKMRQSFAPTNRSDMAIERQPKAEDASLPNMLNMIPRNTTVQVAPETNAMPCSNSTIRPGSVTSATSTTKISAVPLGRFPDQSDQQLNESRARMRDYLERVSNEQASAMQASKGQPRLQPSGLQLPEPADKNIPASNQMAMYDKPTSSGSQVSRSALRTSDPEPGYYENRHANIYNSLDIVGPTPQNFNGPFFQDDAPTQANPMALRSTRKLRGEDLDEWWKSGTLTERHDAFMKSLIIPTNSGGRKDNKEFIVTDRVLVPLYETLASYVRLPGEPPKAPEYFARFALPPEWAIDRSRDGDKSFFGEDWGETPRRIGRDPRFKPALGQFRYTLFEEPREEQPVIRFPPEMRGSPCGSNYTSGSNYPSGSSYLSASNFASGTNFALGSNFSSGSNYPSSANYTTSGSSYPASFFMPSKY</sequence>
<feature type="region of interest" description="Disordered" evidence="1">
    <location>
        <begin position="695"/>
        <end position="757"/>
    </location>
</feature>
<keyword evidence="3" id="KW-1185">Reference proteome</keyword>
<feature type="compositionally biased region" description="Polar residues" evidence="1">
    <location>
        <begin position="456"/>
        <end position="471"/>
    </location>
</feature>
<feature type="compositionally biased region" description="Polar residues" evidence="1">
    <location>
        <begin position="726"/>
        <end position="750"/>
    </location>
</feature>
<feature type="compositionally biased region" description="Basic residues" evidence="1">
    <location>
        <begin position="119"/>
        <end position="132"/>
    </location>
</feature>
<feature type="compositionally biased region" description="Low complexity" evidence="1">
    <location>
        <begin position="39"/>
        <end position="54"/>
    </location>
</feature>
<accession>A0ABQ8GLS8</accession>
<dbReference type="Proteomes" id="UP000774617">
    <property type="component" value="Unassembled WGS sequence"/>
</dbReference>
<feature type="region of interest" description="Disordered" evidence="1">
    <location>
        <begin position="641"/>
        <end position="660"/>
    </location>
</feature>
<organism evidence="2 3">
    <name type="scientific">Macrophomina phaseolina</name>
    <dbReference type="NCBI Taxonomy" id="35725"/>
    <lineage>
        <taxon>Eukaryota</taxon>
        <taxon>Fungi</taxon>
        <taxon>Dikarya</taxon>
        <taxon>Ascomycota</taxon>
        <taxon>Pezizomycotina</taxon>
        <taxon>Dothideomycetes</taxon>
        <taxon>Dothideomycetes incertae sedis</taxon>
        <taxon>Botryosphaeriales</taxon>
        <taxon>Botryosphaeriaceae</taxon>
        <taxon>Macrophomina</taxon>
    </lineage>
</organism>
<evidence type="ECO:0000256" key="1">
    <source>
        <dbReference type="SAM" id="MobiDB-lite"/>
    </source>
</evidence>